<evidence type="ECO:0000256" key="1">
    <source>
        <dbReference type="SAM" id="MobiDB-lite"/>
    </source>
</evidence>
<reference evidence="3" key="2">
    <citation type="submission" date="2024-10" db="UniProtKB">
        <authorList>
            <consortium name="EnsemblProtists"/>
        </authorList>
    </citation>
    <scope>IDENTIFICATION</scope>
</reference>
<dbReference type="AlphaFoldDB" id="A0A0D3ITW2"/>
<accession>A0A0D3ITW2</accession>
<evidence type="ECO:0000313" key="4">
    <source>
        <dbReference type="Proteomes" id="UP000013827"/>
    </source>
</evidence>
<keyword evidence="2" id="KW-1133">Transmembrane helix</keyword>
<organism evidence="3 4">
    <name type="scientific">Emiliania huxleyi (strain CCMP1516)</name>
    <dbReference type="NCBI Taxonomy" id="280463"/>
    <lineage>
        <taxon>Eukaryota</taxon>
        <taxon>Haptista</taxon>
        <taxon>Haptophyta</taxon>
        <taxon>Prymnesiophyceae</taxon>
        <taxon>Isochrysidales</taxon>
        <taxon>Noelaerhabdaceae</taxon>
        <taxon>Emiliania</taxon>
    </lineage>
</organism>
<keyword evidence="4" id="KW-1185">Reference proteome</keyword>
<protein>
    <recommendedName>
        <fullName evidence="5">NYN domain-containing protein</fullName>
    </recommendedName>
</protein>
<dbReference type="HOGENOM" id="CLU_551454_0_0_1"/>
<dbReference type="PaxDb" id="2903-EOD14697"/>
<dbReference type="GeneID" id="17260766"/>
<dbReference type="KEGG" id="ehx:EMIHUDRAFT_461564"/>
<dbReference type="RefSeq" id="XP_005767126.1">
    <property type="nucleotide sequence ID" value="XM_005767069.1"/>
</dbReference>
<feature type="compositionally biased region" description="Low complexity" evidence="1">
    <location>
        <begin position="241"/>
        <end position="254"/>
    </location>
</feature>
<dbReference type="Proteomes" id="UP000013827">
    <property type="component" value="Unassembled WGS sequence"/>
</dbReference>
<keyword evidence="2" id="KW-0472">Membrane</keyword>
<feature type="transmembrane region" description="Helical" evidence="2">
    <location>
        <begin position="24"/>
        <end position="48"/>
    </location>
</feature>
<reference evidence="4" key="1">
    <citation type="journal article" date="2013" name="Nature">
        <title>Pan genome of the phytoplankton Emiliania underpins its global distribution.</title>
        <authorList>
            <person name="Read B.A."/>
            <person name="Kegel J."/>
            <person name="Klute M.J."/>
            <person name="Kuo A."/>
            <person name="Lefebvre S.C."/>
            <person name="Maumus F."/>
            <person name="Mayer C."/>
            <person name="Miller J."/>
            <person name="Monier A."/>
            <person name="Salamov A."/>
            <person name="Young J."/>
            <person name="Aguilar M."/>
            <person name="Claverie J.M."/>
            <person name="Frickenhaus S."/>
            <person name="Gonzalez K."/>
            <person name="Herman E.K."/>
            <person name="Lin Y.C."/>
            <person name="Napier J."/>
            <person name="Ogata H."/>
            <person name="Sarno A.F."/>
            <person name="Shmutz J."/>
            <person name="Schroeder D."/>
            <person name="de Vargas C."/>
            <person name="Verret F."/>
            <person name="von Dassow P."/>
            <person name="Valentin K."/>
            <person name="Van de Peer Y."/>
            <person name="Wheeler G."/>
            <person name="Dacks J.B."/>
            <person name="Delwiche C.F."/>
            <person name="Dyhrman S.T."/>
            <person name="Glockner G."/>
            <person name="John U."/>
            <person name="Richards T."/>
            <person name="Worden A.Z."/>
            <person name="Zhang X."/>
            <person name="Grigoriev I.V."/>
            <person name="Allen A.E."/>
            <person name="Bidle K."/>
            <person name="Borodovsky M."/>
            <person name="Bowler C."/>
            <person name="Brownlee C."/>
            <person name="Cock J.M."/>
            <person name="Elias M."/>
            <person name="Gladyshev V.N."/>
            <person name="Groth M."/>
            <person name="Guda C."/>
            <person name="Hadaegh A."/>
            <person name="Iglesias-Rodriguez M.D."/>
            <person name="Jenkins J."/>
            <person name="Jones B.M."/>
            <person name="Lawson T."/>
            <person name="Leese F."/>
            <person name="Lindquist E."/>
            <person name="Lobanov A."/>
            <person name="Lomsadze A."/>
            <person name="Malik S.B."/>
            <person name="Marsh M.E."/>
            <person name="Mackinder L."/>
            <person name="Mock T."/>
            <person name="Mueller-Roeber B."/>
            <person name="Pagarete A."/>
            <person name="Parker M."/>
            <person name="Probert I."/>
            <person name="Quesneville H."/>
            <person name="Raines C."/>
            <person name="Rensing S.A."/>
            <person name="Riano-Pachon D.M."/>
            <person name="Richier S."/>
            <person name="Rokitta S."/>
            <person name="Shiraiwa Y."/>
            <person name="Soanes D.M."/>
            <person name="van der Giezen M."/>
            <person name="Wahlund T.M."/>
            <person name="Williams B."/>
            <person name="Wilson W."/>
            <person name="Wolfe G."/>
            <person name="Wurch L.L."/>
        </authorList>
    </citation>
    <scope>NUCLEOTIDE SEQUENCE</scope>
</reference>
<proteinExistence type="predicted"/>
<keyword evidence="2" id="KW-0812">Transmembrane</keyword>
<feature type="compositionally biased region" description="Pro residues" evidence="1">
    <location>
        <begin position="284"/>
        <end position="301"/>
    </location>
</feature>
<name>A0A0D3ITW2_EMIH1</name>
<evidence type="ECO:0000313" key="3">
    <source>
        <dbReference type="EnsemblProtists" id="EOD14697"/>
    </source>
</evidence>
<sequence>MPRWRQSSRTDAEATDSLLQISPAAVALLPPPLLPLLTLTLLGALLLLSHRCRRRRTAARLVVFHDGENCYLSNARDLDAGRLVKRTVERITAVCGLRGPPSVVDWLMFLPKNEPERIRHHPTDAAVEALLNAGVTYVRVGSKSGAVDTALKDAVARFSRRERALAGSTLVAILSGDRDFAGDLRALRGEGFATALVHQRRVAVSRGVAQNADFVLPEWDSLVEAAGGRVDTARPSPGPSPGSASRPVPSGKGASARRRGKRPPASPASREGESCGGEGCTEAGPPPPTPPGKKPATPPRPSADAVPVDSLARKLHAERFVLPAARAAADSESVRVGRFRRAADGYELLVEPRGARRDLERRAAERVRQQLRLEFSLVACETVRLPGVGEARVRELRPLASRHSVFLFVAPHSAARAAGGVAQGVRRGTVAAEAGGRGREAVSEACVVELLGAAASVALVRPHVLALAEPAPRPPGPLACMLAVQGWFCGEPSGT</sequence>
<dbReference type="EnsemblProtists" id="EOD14697">
    <property type="protein sequence ID" value="EOD14697"/>
    <property type="gene ID" value="EMIHUDRAFT_461564"/>
</dbReference>
<evidence type="ECO:0008006" key="5">
    <source>
        <dbReference type="Google" id="ProtNLM"/>
    </source>
</evidence>
<feature type="region of interest" description="Disordered" evidence="1">
    <location>
        <begin position="229"/>
        <end position="307"/>
    </location>
</feature>
<evidence type="ECO:0000256" key="2">
    <source>
        <dbReference type="SAM" id="Phobius"/>
    </source>
</evidence>